<comment type="caution">
    <text evidence="2">The sequence shown here is derived from an EMBL/GenBank/DDBJ whole genome shotgun (WGS) entry which is preliminary data.</text>
</comment>
<dbReference type="Proteomes" id="UP001642900">
    <property type="component" value="Unassembled WGS sequence"/>
</dbReference>
<dbReference type="InterPro" id="IPR011335">
    <property type="entry name" value="Restrct_endonuc-II-like"/>
</dbReference>
<dbReference type="Gene3D" id="3.90.1570.10">
    <property type="entry name" value="tt1808, chain A"/>
    <property type="match status" value="1"/>
</dbReference>
<dbReference type="SUPFAM" id="SSF52980">
    <property type="entry name" value="Restriction endonuclease-like"/>
    <property type="match status" value="1"/>
</dbReference>
<organism evidence="2 3">
    <name type="scientific">Allomesorhizobium camelthorni</name>
    <dbReference type="NCBI Taxonomy" id="475069"/>
    <lineage>
        <taxon>Bacteria</taxon>
        <taxon>Pseudomonadati</taxon>
        <taxon>Pseudomonadota</taxon>
        <taxon>Alphaproteobacteria</taxon>
        <taxon>Hyphomicrobiales</taxon>
        <taxon>Phyllobacteriaceae</taxon>
        <taxon>Allomesorhizobium</taxon>
    </lineage>
</organism>
<name>A0A6G4WAM1_9HYPH</name>
<keyword evidence="2" id="KW-0378">Hydrolase</keyword>
<dbReference type="InterPro" id="IPR008538">
    <property type="entry name" value="Uma2"/>
</dbReference>
<dbReference type="CDD" id="cd06260">
    <property type="entry name" value="DUF820-like"/>
    <property type="match status" value="1"/>
</dbReference>
<evidence type="ECO:0000313" key="2">
    <source>
        <dbReference type="EMBL" id="NGO51286.1"/>
    </source>
</evidence>
<keyword evidence="2" id="KW-0255">Endonuclease</keyword>
<dbReference type="RefSeq" id="WP_165026286.1">
    <property type="nucleotide sequence ID" value="NZ_JAAKZF010000008.1"/>
</dbReference>
<dbReference type="PANTHER" id="PTHR34107:SF4">
    <property type="entry name" value="SLL1222 PROTEIN"/>
    <property type="match status" value="1"/>
</dbReference>
<evidence type="ECO:0000313" key="3">
    <source>
        <dbReference type="Proteomes" id="UP001642900"/>
    </source>
</evidence>
<protein>
    <submittedName>
        <fullName evidence="2">Uma2 family endonuclease</fullName>
    </submittedName>
</protein>
<gene>
    <name evidence="2" type="ORF">G6N73_08845</name>
</gene>
<keyword evidence="2" id="KW-0540">Nuclease</keyword>
<keyword evidence="3" id="KW-1185">Reference proteome</keyword>
<sequence>MVDPTKKSATYADLEPVPSHLVAEIIGGALWTRSHGHVLPAMARTALSVELGSLCQTRSNAKGSWQVLLLPELHFGEEVVVPDIAAWRVERLPFLPDHHLDLAPDWVCELTSDNQKTNPALESKLALYASLSVEHAWIIDLSERRLQVFRRDGRDWRLADTIDRQGCVSALPFDGISFSLADLWPLDPSATSENLH</sequence>
<dbReference type="EMBL" id="JAAKZF010000008">
    <property type="protein sequence ID" value="NGO51286.1"/>
    <property type="molecule type" value="Genomic_DNA"/>
</dbReference>
<feature type="domain" description="Putative restriction endonuclease" evidence="1">
    <location>
        <begin position="45"/>
        <end position="177"/>
    </location>
</feature>
<dbReference type="PANTHER" id="PTHR34107">
    <property type="entry name" value="SLL0198 PROTEIN-RELATED"/>
    <property type="match status" value="1"/>
</dbReference>
<dbReference type="Pfam" id="PF05685">
    <property type="entry name" value="Uma2"/>
    <property type="match status" value="1"/>
</dbReference>
<accession>A0A6G4WAM1</accession>
<dbReference type="InterPro" id="IPR012296">
    <property type="entry name" value="Nuclease_put_TT1808"/>
</dbReference>
<dbReference type="AlphaFoldDB" id="A0A6G4WAM1"/>
<dbReference type="GO" id="GO:0004519">
    <property type="term" value="F:endonuclease activity"/>
    <property type="evidence" value="ECO:0007669"/>
    <property type="project" value="UniProtKB-KW"/>
</dbReference>
<proteinExistence type="predicted"/>
<evidence type="ECO:0000259" key="1">
    <source>
        <dbReference type="Pfam" id="PF05685"/>
    </source>
</evidence>
<reference evidence="2 3" key="1">
    <citation type="submission" date="2020-02" db="EMBL/GenBank/DDBJ databases">
        <title>Genome sequence of strain CCNWXJ40-4.</title>
        <authorList>
            <person name="Gao J."/>
            <person name="Sun J."/>
        </authorList>
    </citation>
    <scope>NUCLEOTIDE SEQUENCE [LARGE SCALE GENOMIC DNA]</scope>
    <source>
        <strain evidence="2 3">CCNWXJ 40-4</strain>
    </source>
</reference>